<gene>
    <name evidence="9 10" type="primary">secE</name>
    <name evidence="10" type="ORF">WEOB_115</name>
</gene>
<keyword evidence="11" id="KW-1185">Reference proteome</keyword>
<dbReference type="GO" id="GO:0065002">
    <property type="term" value="P:intracellular protein transmembrane transport"/>
    <property type="evidence" value="ECO:0007669"/>
    <property type="project" value="UniProtKB-UniRule"/>
</dbReference>
<keyword evidence="8 9" id="KW-0472">Membrane</keyword>
<dbReference type="InterPro" id="IPR038379">
    <property type="entry name" value="SecE_sf"/>
</dbReference>
<feature type="transmembrane region" description="Helical" evidence="9">
    <location>
        <begin position="42"/>
        <end position="60"/>
    </location>
</feature>
<evidence type="ECO:0000313" key="10">
    <source>
        <dbReference type="EMBL" id="CEN32073.1"/>
    </source>
</evidence>
<evidence type="ECO:0000256" key="4">
    <source>
        <dbReference type="ARBA" id="ARBA00022692"/>
    </source>
</evidence>
<sequence length="127" mass="15203">MKNNNECLKKFLSFEILKWTIVFVLLFFLIFCNYMFFGVDLLYKILFFTLFFVIISIIMLKTKKGRDSFMFFRKSCYEIRKIIWPSKKEVLQTTFIVIVATSVISVILWGLDSILVFLVSFITQLRF</sequence>
<feature type="transmembrane region" description="Helical" evidence="9">
    <location>
        <begin position="95"/>
        <end position="122"/>
    </location>
</feature>
<dbReference type="AlphaFoldDB" id="A0A0H5BWM8"/>
<protein>
    <recommendedName>
        <fullName evidence="9">Protein translocase subunit SecE</fullName>
    </recommendedName>
</protein>
<dbReference type="RefSeq" id="WP_281263975.1">
    <property type="nucleotide sequence ID" value="NZ_LN774881.1"/>
</dbReference>
<dbReference type="GO" id="GO:0043952">
    <property type="term" value="P:protein transport by the Sec complex"/>
    <property type="evidence" value="ECO:0007669"/>
    <property type="project" value="UniProtKB-UniRule"/>
</dbReference>
<dbReference type="KEGG" id="wca:WEOB_115"/>
<accession>A0A0H5BWM8</accession>
<reference evidence="11" key="1">
    <citation type="submission" date="2015-01" db="EMBL/GenBank/DDBJ databases">
        <authorList>
            <person name="Manzano-Marin A."/>
            <person name="Manzano-Marin A."/>
        </authorList>
    </citation>
    <scope>NUCLEOTIDE SEQUENCE [LARGE SCALE GENOMIC DNA]</scope>
    <source>
        <strain evidence="11">obscurior</strain>
    </source>
</reference>
<keyword evidence="3 9" id="KW-1003">Cell membrane</keyword>
<keyword evidence="2 9" id="KW-0813">Transport</keyword>
<dbReference type="Gene3D" id="1.20.5.1030">
    <property type="entry name" value="Preprotein translocase secy subunit"/>
    <property type="match status" value="1"/>
</dbReference>
<comment type="function">
    <text evidence="9">Essential subunit of the Sec protein translocation channel SecYEG. Clamps together the 2 halves of SecY. May contact the channel plug during translocation.</text>
</comment>
<comment type="caution">
    <text evidence="9">Lacks conserved residue(s) required for the propagation of feature annotation.</text>
</comment>
<dbReference type="HAMAP" id="MF_00422">
    <property type="entry name" value="SecE"/>
    <property type="match status" value="1"/>
</dbReference>
<keyword evidence="6 9" id="KW-1133">Transmembrane helix</keyword>
<evidence type="ECO:0000313" key="11">
    <source>
        <dbReference type="Proteomes" id="UP000242753"/>
    </source>
</evidence>
<feature type="transmembrane region" description="Helical" evidence="9">
    <location>
        <begin position="16"/>
        <end position="36"/>
    </location>
</feature>
<proteinExistence type="inferred from homology"/>
<evidence type="ECO:0000256" key="8">
    <source>
        <dbReference type="ARBA" id="ARBA00023136"/>
    </source>
</evidence>
<dbReference type="Pfam" id="PF00584">
    <property type="entry name" value="SecE"/>
    <property type="match status" value="1"/>
</dbReference>
<dbReference type="NCBIfam" id="TIGR00964">
    <property type="entry name" value="secE_bact"/>
    <property type="match status" value="1"/>
</dbReference>
<dbReference type="GO" id="GO:0006605">
    <property type="term" value="P:protein targeting"/>
    <property type="evidence" value="ECO:0007669"/>
    <property type="project" value="UniProtKB-UniRule"/>
</dbReference>
<dbReference type="GO" id="GO:0009306">
    <property type="term" value="P:protein secretion"/>
    <property type="evidence" value="ECO:0007669"/>
    <property type="project" value="UniProtKB-UniRule"/>
</dbReference>
<dbReference type="STRING" id="1594731.WEOB_115"/>
<name>A0A0H5BWM8_9ENTR</name>
<evidence type="ECO:0000256" key="7">
    <source>
        <dbReference type="ARBA" id="ARBA00023010"/>
    </source>
</evidence>
<evidence type="ECO:0000256" key="9">
    <source>
        <dbReference type="HAMAP-Rule" id="MF_00422"/>
    </source>
</evidence>
<dbReference type="PRINTS" id="PR01650">
    <property type="entry name" value="SECETRNLCASE"/>
</dbReference>
<keyword evidence="5 9" id="KW-0653">Protein transport</keyword>
<keyword evidence="7 9" id="KW-0811">Translocation</keyword>
<evidence type="ECO:0000256" key="2">
    <source>
        <dbReference type="ARBA" id="ARBA00022448"/>
    </source>
</evidence>
<evidence type="ECO:0000256" key="5">
    <source>
        <dbReference type="ARBA" id="ARBA00022927"/>
    </source>
</evidence>
<dbReference type="EMBL" id="LN774881">
    <property type="protein sequence ID" value="CEN32073.1"/>
    <property type="molecule type" value="Genomic_DNA"/>
</dbReference>
<evidence type="ECO:0000256" key="1">
    <source>
        <dbReference type="ARBA" id="ARBA00004370"/>
    </source>
</evidence>
<comment type="subunit">
    <text evidence="9">Component of the Sec protein translocase complex. Heterotrimer consisting of SecY, SecE and SecG subunits. The heterotrimers can form oligomers, although 1 heterotrimer is thought to be able to translocate proteins. Interacts with the ribosome. Interacts with SecDF, and other proteins may be involved. Interacts with SecA.</text>
</comment>
<dbReference type="InterPro" id="IPR005807">
    <property type="entry name" value="SecE_bac"/>
</dbReference>
<dbReference type="InterPro" id="IPR001901">
    <property type="entry name" value="Translocase_SecE/Sec61-g"/>
</dbReference>
<dbReference type="GO" id="GO:0005886">
    <property type="term" value="C:plasma membrane"/>
    <property type="evidence" value="ECO:0007669"/>
    <property type="project" value="UniProtKB-UniRule"/>
</dbReference>
<organism evidence="10 11">
    <name type="scientific">Candidatus Westeberhardia cardiocondylae</name>
    <dbReference type="NCBI Taxonomy" id="1594731"/>
    <lineage>
        <taxon>Bacteria</taxon>
        <taxon>Pseudomonadati</taxon>
        <taxon>Pseudomonadota</taxon>
        <taxon>Gammaproteobacteria</taxon>
        <taxon>Enterobacterales</taxon>
        <taxon>Enterobacteriaceae</taxon>
        <taxon>ant endosymbionts</taxon>
        <taxon>Candidatus Westeberhardia</taxon>
    </lineage>
</organism>
<dbReference type="Proteomes" id="UP000242753">
    <property type="component" value="Chromosome I"/>
</dbReference>
<evidence type="ECO:0000256" key="3">
    <source>
        <dbReference type="ARBA" id="ARBA00022475"/>
    </source>
</evidence>
<comment type="similarity">
    <text evidence="9">Belongs to the SecE/SEC61-gamma family.</text>
</comment>
<dbReference type="PANTHER" id="PTHR33910">
    <property type="entry name" value="PROTEIN TRANSLOCASE SUBUNIT SECE"/>
    <property type="match status" value="1"/>
</dbReference>
<keyword evidence="4 9" id="KW-0812">Transmembrane</keyword>
<dbReference type="PANTHER" id="PTHR33910:SF1">
    <property type="entry name" value="PROTEIN TRANSLOCASE SUBUNIT SECE"/>
    <property type="match status" value="1"/>
</dbReference>
<dbReference type="GO" id="GO:0008320">
    <property type="term" value="F:protein transmembrane transporter activity"/>
    <property type="evidence" value="ECO:0007669"/>
    <property type="project" value="UniProtKB-UniRule"/>
</dbReference>
<evidence type="ECO:0000256" key="6">
    <source>
        <dbReference type="ARBA" id="ARBA00022989"/>
    </source>
</evidence>
<comment type="subcellular location">
    <subcellularLocation>
        <location evidence="1">Membrane</location>
    </subcellularLocation>
</comment>